<dbReference type="PANTHER" id="PTHR43539:SF78">
    <property type="entry name" value="FLAVIN-CONTAINING MONOOXYGENASE"/>
    <property type="match status" value="1"/>
</dbReference>
<dbReference type="Pfam" id="PF13738">
    <property type="entry name" value="Pyr_redox_3"/>
    <property type="match status" value="1"/>
</dbReference>
<sequence>MSTHTRRDRGHPADGNGPFAARVDQDVSRCEVRVVVIGAGQAGLSAAYHLGRFGLRPFEDLVVLDRNARPGGAWQHRWDTLTMHDVHGIANLPGVAVPGADDTARANLAIPEYFTDYETRMALPVLRPVGVTAVRDLDGTRLAVDTDAGTWSTSAVVNATGTWDRPFIPWYPGADLFQGRQLHTADYRGPAGFAGQHVVVVGGGHSAVQLLAELSTYATTTWVTRRPPLWRTGEEFGPEQGRAAVALVAERVKAGLPPQSVVSVTGLHLREQERAAAARGVYEREPMFAALTPDGVRWADGRTVRADAILWATGFRPDVAHLAPLHLREHSGGIRLDGTRAVRDPRVHLVGYGPSASTIGANRAGRAAAREIRDLLLAPVTG</sequence>
<dbReference type="PRINTS" id="PR00368">
    <property type="entry name" value="FADPNR"/>
</dbReference>
<dbReference type="PANTHER" id="PTHR43539">
    <property type="entry name" value="FLAVIN-BINDING MONOOXYGENASE-LIKE PROTEIN (AFU_ORTHOLOGUE AFUA_4G09220)"/>
    <property type="match status" value="1"/>
</dbReference>
<evidence type="ECO:0000313" key="4">
    <source>
        <dbReference type="Proteomes" id="UP000622552"/>
    </source>
</evidence>
<dbReference type="EMBL" id="JADOUF010000001">
    <property type="protein sequence ID" value="MBG6136497.1"/>
    <property type="molecule type" value="Genomic_DNA"/>
</dbReference>
<dbReference type="AlphaFoldDB" id="A0A8J7KPN3"/>
<evidence type="ECO:0000256" key="2">
    <source>
        <dbReference type="SAM" id="MobiDB-lite"/>
    </source>
</evidence>
<keyword evidence="4" id="KW-1185">Reference proteome</keyword>
<name>A0A8J7KPN3_9ACTN</name>
<organism evidence="3 4">
    <name type="scientific">Longispora fulva</name>
    <dbReference type="NCBI Taxonomy" id="619741"/>
    <lineage>
        <taxon>Bacteria</taxon>
        <taxon>Bacillati</taxon>
        <taxon>Actinomycetota</taxon>
        <taxon>Actinomycetes</taxon>
        <taxon>Micromonosporales</taxon>
        <taxon>Micromonosporaceae</taxon>
        <taxon>Longispora</taxon>
    </lineage>
</organism>
<dbReference type="GO" id="GO:0050660">
    <property type="term" value="F:flavin adenine dinucleotide binding"/>
    <property type="evidence" value="ECO:0007669"/>
    <property type="project" value="TreeGrafter"/>
</dbReference>
<reference evidence="3" key="1">
    <citation type="submission" date="2020-11" db="EMBL/GenBank/DDBJ databases">
        <title>Sequencing the genomes of 1000 actinobacteria strains.</title>
        <authorList>
            <person name="Klenk H.-P."/>
        </authorList>
    </citation>
    <scope>NUCLEOTIDE SEQUENCE</scope>
    <source>
        <strain evidence="3">DSM 45356</strain>
    </source>
</reference>
<dbReference type="InterPro" id="IPR050982">
    <property type="entry name" value="Auxin_biosynth/cation_transpt"/>
</dbReference>
<proteinExistence type="predicted"/>
<keyword evidence="1" id="KW-0560">Oxidoreductase</keyword>
<feature type="region of interest" description="Disordered" evidence="2">
    <location>
        <begin position="1"/>
        <end position="21"/>
    </location>
</feature>
<evidence type="ECO:0000256" key="1">
    <source>
        <dbReference type="ARBA" id="ARBA00023002"/>
    </source>
</evidence>
<dbReference type="SUPFAM" id="SSF51905">
    <property type="entry name" value="FAD/NAD(P)-binding domain"/>
    <property type="match status" value="1"/>
</dbReference>
<protein>
    <submittedName>
        <fullName evidence="3">Cation diffusion facilitator CzcD-associated flavoprotein CzcO</fullName>
    </submittedName>
</protein>
<dbReference type="Proteomes" id="UP000622552">
    <property type="component" value="Unassembled WGS sequence"/>
</dbReference>
<dbReference type="InterPro" id="IPR036188">
    <property type="entry name" value="FAD/NAD-bd_sf"/>
</dbReference>
<accession>A0A8J7KPN3</accession>
<dbReference type="RefSeq" id="WP_233472996.1">
    <property type="nucleotide sequence ID" value="NZ_BONS01000015.1"/>
</dbReference>
<gene>
    <name evidence="3" type="ORF">IW245_002691</name>
</gene>
<evidence type="ECO:0000313" key="3">
    <source>
        <dbReference type="EMBL" id="MBG6136497.1"/>
    </source>
</evidence>
<dbReference type="PRINTS" id="PR00469">
    <property type="entry name" value="PNDRDTASEII"/>
</dbReference>
<dbReference type="Gene3D" id="3.50.50.60">
    <property type="entry name" value="FAD/NAD(P)-binding domain"/>
    <property type="match status" value="1"/>
</dbReference>
<comment type="caution">
    <text evidence="3">The sequence shown here is derived from an EMBL/GenBank/DDBJ whole genome shotgun (WGS) entry which is preliminary data.</text>
</comment>
<dbReference type="GO" id="GO:0004497">
    <property type="term" value="F:monooxygenase activity"/>
    <property type="evidence" value="ECO:0007669"/>
    <property type="project" value="TreeGrafter"/>
</dbReference>